<dbReference type="Gene3D" id="1.25.40.1030">
    <property type="match status" value="1"/>
</dbReference>
<feature type="compositionally biased region" description="Polar residues" evidence="8">
    <location>
        <begin position="1080"/>
        <end position="1094"/>
    </location>
</feature>
<feature type="compositionally biased region" description="Pro residues" evidence="8">
    <location>
        <begin position="246"/>
        <end position="264"/>
    </location>
</feature>
<dbReference type="GO" id="GO:0012507">
    <property type="term" value="C:ER to Golgi transport vesicle membrane"/>
    <property type="evidence" value="ECO:0007669"/>
    <property type="project" value="TreeGrafter"/>
</dbReference>
<evidence type="ECO:0000256" key="5">
    <source>
        <dbReference type="ARBA" id="ARBA00022892"/>
    </source>
</evidence>
<evidence type="ECO:0000256" key="4">
    <source>
        <dbReference type="ARBA" id="ARBA00022824"/>
    </source>
</evidence>
<comment type="function">
    <text evidence="6 7">Involved in the initiation of assembly of the COPII coat required for the formation of transport vesicles from the endoplasmic reticulum (ER) and the selection of cargo molecules. Also involved in autophagy.</text>
</comment>
<dbReference type="PANTHER" id="PTHR13402">
    <property type="entry name" value="RGPR-RELATED"/>
    <property type="match status" value="1"/>
</dbReference>
<feature type="region of interest" description="Disordered" evidence="8">
    <location>
        <begin position="1076"/>
        <end position="1109"/>
    </location>
</feature>
<protein>
    <recommendedName>
        <fullName evidence="7">Protein transport protein sec16</fullName>
    </recommendedName>
</protein>
<keyword evidence="5 7" id="KW-0931">ER-Golgi transport</keyword>
<feature type="compositionally biased region" description="Acidic residues" evidence="8">
    <location>
        <begin position="61"/>
        <end position="71"/>
    </location>
</feature>
<dbReference type="GO" id="GO:0006914">
    <property type="term" value="P:autophagy"/>
    <property type="evidence" value="ECO:0007669"/>
    <property type="project" value="UniProtKB-KW"/>
</dbReference>
<feature type="compositionally biased region" description="Polar residues" evidence="8">
    <location>
        <begin position="147"/>
        <end position="161"/>
    </location>
</feature>
<feature type="compositionally biased region" description="Pro residues" evidence="8">
    <location>
        <begin position="384"/>
        <end position="401"/>
    </location>
</feature>
<evidence type="ECO:0000256" key="2">
    <source>
        <dbReference type="ARBA" id="ARBA00005927"/>
    </source>
</evidence>
<sequence length="1421" mass="148767">MDDSQSGPPPDPVKHTDDPSDLQIEIKNSAASHSPEEPEPSSHEATNEVVPQDLFTQDPLDFGEEPDGWEEELSREISIEPLGLVETGTDDQVAASAEIPFDEDSAGTSFDLEQESSNNTVPVVAEVEVEVVEEVQPIELSREVEEQTSQAENIVQPTVSDSIPFDDETFDSGFNLGEELGNEASLEPTAGLNDGSSFARDLVGALPDLNDAPANNAWEETTVDQSPANFFDEEVSDYPTFDLPSSPSPPPPPSPPPAMEPAVPPTIKRTVTANPYASRLPYNSGPQAVNSAPSLPSQVSLSSPPQAPFSPSLSPFAAAPPPRLVKSPNPYMSPNPYSSPSLGNNPYAAFASPSQPSSGYFSSSPPPSSSPAFAASASLMSVAAPPPVDAAPPPPPPPPPARSTSAVYAPPPAVRSAPPPAPPPFARPPPPPPAASSYSPYRYASPVQTSVSTPKSPAHGQIAPVATSPSTPSSPQTTQPSLVASPPSPPSVPSSYTPSSSFVPHPTSIPTHSFAPPPPSSASTFVPQPQPSAPTQPSAYAPQVLHDATEDHLGRGRETFKKVPVFSFGFGGRFVVCYPSLGVGGGYGAFGTGLHGEGDQGDGRTIQIKTMADVSPESDISSPSFPGPLFLDPATIKNAAGEKAKKASVLAYIDNQASEIEQGLAWVKGKGDEIKFRDQEGKAILLRLLAVMIENEGRLMGSDAAKDSVRAILMPGHTSSAAGTNLTRANTPSLGSFRSGSPVVALTSTSSYAPRTSMDSDSGGFTQPLSSKSSALDQLSTLLVQGERKSAVEFAIKEKLWSHALIISSSVDKQAFAEVVKAFTRSELSGHGGSTGKSRDALKLTYDMFGGVNHGLPSATVSTGAFDQTAVSSDWREVAAMISANRSLGDTEALISLGNSLVTKGWVNAGHVCYLLSNTPPPLNPLGGPLAPRVHLYTMSTHPGRHIDLDAVIITELIEYALSLIPVLKGQEPFRGIDYLQPYKLLHALTLVESGDVARAQKYCDAIAASLKLYKAPSASHTLPFLSQLQELSQMLSGTSSNDSTGSWISRTVTKPSLDGFGSWFEGRLTKFVAGEDGTASPSNSELAMASSSVKPIGSGGSAPQNNGSLAPIGPFSHYNSISPGPSFAALSRPPSTDNIYYQPSSSYAPSTASIYQPAGESYTPYEAESVSVEESKEGLSAYRQSREVEGKDDVHQDDDDDLGLGNASRKKKTNKAAVESEESKDDGKDEKREEEKKTDEAKPAAGGSWLGRLWGGKKTDSTQSPTKSAPIKAKLGEESAFYYDNDLKKWINKKAGPEAEAPKPPPPPPRAQTMSPASSSQRAPPPSSLRQSFSPPPMSSSAPAPPSGPPPRSASATPGAQPSPLAGPPAGPPSRAGSVPPPKPGVVDPTADLLSRMGTPTAGGTAAKKKNLRSRYVEVT</sequence>
<proteinExistence type="inferred from homology"/>
<evidence type="ECO:0000259" key="9">
    <source>
        <dbReference type="Pfam" id="PF12931"/>
    </source>
</evidence>
<dbReference type="InterPro" id="IPR024298">
    <property type="entry name" value="Sec16_Sec23-bd"/>
</dbReference>
<dbReference type="GO" id="GO:0016192">
    <property type="term" value="P:vesicle-mediated transport"/>
    <property type="evidence" value="ECO:0007669"/>
    <property type="project" value="UniProtKB-KW"/>
</dbReference>
<keyword evidence="4 7" id="KW-0256">Endoplasmic reticulum</keyword>
<dbReference type="Pfam" id="PF12932">
    <property type="entry name" value="Sec16"/>
    <property type="match status" value="1"/>
</dbReference>
<feature type="region of interest" description="Disordered" evidence="8">
    <location>
        <begin position="206"/>
        <end position="539"/>
    </location>
</feature>
<dbReference type="EMBL" id="LN483144">
    <property type="protein sequence ID" value="CDZ96496.1"/>
    <property type="molecule type" value="Genomic_DNA"/>
</dbReference>
<feature type="region of interest" description="Disordered" evidence="8">
    <location>
        <begin position="1294"/>
        <end position="1421"/>
    </location>
</feature>
<feature type="compositionally biased region" description="Pro residues" evidence="8">
    <location>
        <begin position="1335"/>
        <end position="1353"/>
    </location>
</feature>
<feature type="compositionally biased region" description="Basic and acidic residues" evidence="8">
    <location>
        <begin position="1185"/>
        <end position="1195"/>
    </location>
</feature>
<comment type="similarity">
    <text evidence="2 7">Belongs to the SEC16 family.</text>
</comment>
<feature type="compositionally biased region" description="Low complexity" evidence="8">
    <location>
        <begin position="327"/>
        <end position="341"/>
    </location>
</feature>
<evidence type="ECO:0000256" key="8">
    <source>
        <dbReference type="SAM" id="MobiDB-lite"/>
    </source>
</evidence>
<dbReference type="GO" id="GO:0070971">
    <property type="term" value="C:endoplasmic reticulum exit site"/>
    <property type="evidence" value="ECO:0007669"/>
    <property type="project" value="UniProtKB-ARBA"/>
</dbReference>
<feature type="compositionally biased region" description="Pro residues" evidence="8">
    <location>
        <begin position="409"/>
        <end position="434"/>
    </location>
</feature>
<keyword evidence="7" id="KW-0653">Protein transport</keyword>
<feature type="region of interest" description="Disordered" evidence="8">
    <location>
        <begin position="1"/>
        <end position="119"/>
    </location>
</feature>
<dbReference type="CDD" id="cd09233">
    <property type="entry name" value="ACE1-Sec16-like"/>
    <property type="match status" value="1"/>
</dbReference>
<feature type="compositionally biased region" description="Low complexity" evidence="8">
    <location>
        <begin position="1316"/>
        <end position="1334"/>
    </location>
</feature>
<feature type="compositionally biased region" description="Low complexity" evidence="8">
    <location>
        <begin position="351"/>
        <end position="363"/>
    </location>
</feature>
<feature type="region of interest" description="Disordered" evidence="8">
    <location>
        <begin position="752"/>
        <end position="771"/>
    </location>
</feature>
<name>A0A0F7SEA6_PHARH</name>
<feature type="domain" description="Sec16 central conserved" evidence="10">
    <location>
        <begin position="563"/>
        <end position="697"/>
    </location>
</feature>
<feature type="region of interest" description="Disordered" evidence="8">
    <location>
        <begin position="140"/>
        <end position="178"/>
    </location>
</feature>
<keyword evidence="7" id="KW-0072">Autophagy</keyword>
<feature type="compositionally biased region" description="Basic and acidic residues" evidence="8">
    <location>
        <begin position="1226"/>
        <end position="1243"/>
    </location>
</feature>
<feature type="compositionally biased region" description="Basic and acidic residues" evidence="8">
    <location>
        <begin position="34"/>
        <end position="46"/>
    </location>
</feature>
<dbReference type="Pfam" id="PF12931">
    <property type="entry name" value="TPR_Sec16"/>
    <property type="match status" value="1"/>
</dbReference>
<keyword evidence="7" id="KW-0472">Membrane</keyword>
<feature type="domain" description="Sec16 Sec23-binding" evidence="9">
    <location>
        <begin position="780"/>
        <end position="1076"/>
    </location>
</feature>
<feature type="region of interest" description="Disordered" evidence="8">
    <location>
        <begin position="1166"/>
        <end position="1281"/>
    </location>
</feature>
<dbReference type="InterPro" id="IPR024340">
    <property type="entry name" value="Sec16_CCD"/>
</dbReference>
<evidence type="ECO:0000259" key="10">
    <source>
        <dbReference type="Pfam" id="PF12932"/>
    </source>
</evidence>
<dbReference type="PANTHER" id="PTHR13402:SF6">
    <property type="entry name" value="SECRETORY 16, ISOFORM I"/>
    <property type="match status" value="1"/>
</dbReference>
<evidence type="ECO:0000313" key="11">
    <source>
        <dbReference type="EMBL" id="CDZ96496.1"/>
    </source>
</evidence>
<reference evidence="11" key="1">
    <citation type="submission" date="2014-08" db="EMBL/GenBank/DDBJ databases">
        <authorList>
            <person name="Sharma Rahul"/>
            <person name="Thines Marco"/>
        </authorList>
    </citation>
    <scope>NUCLEOTIDE SEQUENCE</scope>
</reference>
<evidence type="ECO:0000256" key="7">
    <source>
        <dbReference type="RuleBase" id="RU364101"/>
    </source>
</evidence>
<keyword evidence="3 7" id="KW-0813">Transport</keyword>
<feature type="compositionally biased region" description="Low complexity" evidence="8">
    <location>
        <begin position="435"/>
        <end position="447"/>
    </location>
</feature>
<feature type="compositionally biased region" description="Low complexity" evidence="8">
    <location>
        <begin position="467"/>
        <end position="485"/>
    </location>
</feature>
<dbReference type="GO" id="GO:0015031">
    <property type="term" value="P:protein transport"/>
    <property type="evidence" value="ECO:0007669"/>
    <property type="project" value="UniProtKB-KW"/>
</dbReference>
<dbReference type="GO" id="GO:0070973">
    <property type="term" value="P:protein localization to endoplasmic reticulum exit site"/>
    <property type="evidence" value="ECO:0007669"/>
    <property type="project" value="TreeGrafter"/>
</dbReference>
<evidence type="ECO:0000256" key="3">
    <source>
        <dbReference type="ARBA" id="ARBA00022448"/>
    </source>
</evidence>
<accession>A0A0F7SEA6</accession>
<evidence type="ECO:0000256" key="6">
    <source>
        <dbReference type="ARBA" id="ARBA00024687"/>
    </source>
</evidence>
<organism evidence="11">
    <name type="scientific">Phaffia rhodozyma</name>
    <name type="common">Yeast</name>
    <name type="synonym">Xanthophyllomyces dendrorhous</name>
    <dbReference type="NCBI Taxonomy" id="264483"/>
    <lineage>
        <taxon>Eukaryota</taxon>
        <taxon>Fungi</taxon>
        <taxon>Dikarya</taxon>
        <taxon>Basidiomycota</taxon>
        <taxon>Agaricomycotina</taxon>
        <taxon>Tremellomycetes</taxon>
        <taxon>Cystofilobasidiales</taxon>
        <taxon>Mrakiaceae</taxon>
        <taxon>Phaffia</taxon>
    </lineage>
</organism>
<feature type="compositionally biased region" description="Low complexity" evidence="8">
    <location>
        <begin position="291"/>
        <end position="317"/>
    </location>
</feature>
<feature type="compositionally biased region" description="Low complexity" evidence="8">
    <location>
        <begin position="1354"/>
        <end position="1365"/>
    </location>
</feature>
<dbReference type="GO" id="GO:0007030">
    <property type="term" value="P:Golgi organization"/>
    <property type="evidence" value="ECO:0007669"/>
    <property type="project" value="TreeGrafter"/>
</dbReference>
<evidence type="ECO:0000256" key="1">
    <source>
        <dbReference type="ARBA" id="ARBA00004397"/>
    </source>
</evidence>
<feature type="compositionally biased region" description="Low complexity" evidence="8">
    <location>
        <begin position="493"/>
        <end position="514"/>
    </location>
</feature>
<comment type="subcellular location">
    <subcellularLocation>
        <location evidence="1">Endoplasmic reticulum membrane</location>
        <topology evidence="1">Peripheral membrane protein</topology>
        <orientation evidence="1">Cytoplasmic side</orientation>
    </subcellularLocation>
</comment>
<dbReference type="GO" id="GO:0005789">
    <property type="term" value="C:endoplasmic reticulum membrane"/>
    <property type="evidence" value="ECO:0007669"/>
    <property type="project" value="UniProtKB-SubCell"/>
</dbReference>